<accession>A0A814L7T3</accession>
<organism evidence="1 2">
    <name type="scientific">Rotaria sordida</name>
    <dbReference type="NCBI Taxonomy" id="392033"/>
    <lineage>
        <taxon>Eukaryota</taxon>
        <taxon>Metazoa</taxon>
        <taxon>Spiralia</taxon>
        <taxon>Gnathifera</taxon>
        <taxon>Rotifera</taxon>
        <taxon>Eurotatoria</taxon>
        <taxon>Bdelloidea</taxon>
        <taxon>Philodinida</taxon>
        <taxon>Philodinidae</taxon>
        <taxon>Rotaria</taxon>
    </lineage>
</organism>
<sequence>MNHEIRHELYQLQLEYRIRANDPTDEDLMQMDIIHKDIRILLEKKINNTLPNAREQNVKQLNSSSSDGSLSFPLNDFNTSLTVNSSYRERFFVFQPEKM</sequence>
<reference evidence="1" key="1">
    <citation type="submission" date="2021-02" db="EMBL/GenBank/DDBJ databases">
        <authorList>
            <person name="Nowell W R."/>
        </authorList>
    </citation>
    <scope>NUCLEOTIDE SEQUENCE</scope>
</reference>
<proteinExistence type="predicted"/>
<evidence type="ECO:0000313" key="1">
    <source>
        <dbReference type="EMBL" id="CAF1060610.1"/>
    </source>
</evidence>
<comment type="caution">
    <text evidence="1">The sequence shown here is derived from an EMBL/GenBank/DDBJ whole genome shotgun (WGS) entry which is preliminary data.</text>
</comment>
<dbReference type="AlphaFoldDB" id="A0A814L7T3"/>
<gene>
    <name evidence="1" type="ORF">PYM288_LOCUS17629</name>
</gene>
<name>A0A814L7T3_9BILA</name>
<evidence type="ECO:0000313" key="2">
    <source>
        <dbReference type="Proteomes" id="UP000663854"/>
    </source>
</evidence>
<dbReference type="EMBL" id="CAJNOH010000504">
    <property type="protein sequence ID" value="CAF1060610.1"/>
    <property type="molecule type" value="Genomic_DNA"/>
</dbReference>
<dbReference type="Proteomes" id="UP000663854">
    <property type="component" value="Unassembled WGS sequence"/>
</dbReference>
<protein>
    <submittedName>
        <fullName evidence="1">Uncharacterized protein</fullName>
    </submittedName>
</protein>